<sequence length="152" mass="17761">MVQGRSQPLAIGWLTYHYIKWCTQPTAERYLCLPNCMQPTPEQIQSLHPGCLDVILWKKLRKNILKNHAKYDIVKLIQNYCSCLKLGWLGGEDFLVPEEKNKHSLRPEFVRCFMSEDGWGLKSEFLSHYPEFLRIWIYGKSSIAQNDLDASI</sequence>
<proteinExistence type="predicted"/>
<keyword evidence="2" id="KW-1185">Reference proteome</keyword>
<reference evidence="1 2" key="1">
    <citation type="journal article" date="2021" name="Nat. Commun.">
        <title>Genetic determinants of endophytism in the Arabidopsis root mycobiome.</title>
        <authorList>
            <person name="Mesny F."/>
            <person name="Miyauchi S."/>
            <person name="Thiergart T."/>
            <person name="Pickel B."/>
            <person name="Atanasova L."/>
            <person name="Karlsson M."/>
            <person name="Huettel B."/>
            <person name="Barry K.W."/>
            <person name="Haridas S."/>
            <person name="Chen C."/>
            <person name="Bauer D."/>
            <person name="Andreopoulos W."/>
            <person name="Pangilinan J."/>
            <person name="LaButti K."/>
            <person name="Riley R."/>
            <person name="Lipzen A."/>
            <person name="Clum A."/>
            <person name="Drula E."/>
            <person name="Henrissat B."/>
            <person name="Kohler A."/>
            <person name="Grigoriev I.V."/>
            <person name="Martin F.M."/>
            <person name="Hacquard S."/>
        </authorList>
    </citation>
    <scope>NUCLEOTIDE SEQUENCE [LARGE SCALE GENOMIC DNA]</scope>
    <source>
        <strain evidence="1 2">MPI-CAGE-CH-0241</strain>
    </source>
</reference>
<comment type="caution">
    <text evidence="1">The sequence shown here is derived from an EMBL/GenBank/DDBJ whole genome shotgun (WGS) entry which is preliminary data.</text>
</comment>
<dbReference type="EMBL" id="JAGPYM010000010">
    <property type="protein sequence ID" value="KAH6889853.1"/>
    <property type="molecule type" value="Genomic_DNA"/>
</dbReference>
<gene>
    <name evidence="1" type="ORF">B0T10DRAFT_572004</name>
</gene>
<organism evidence="1 2">
    <name type="scientific">Thelonectria olida</name>
    <dbReference type="NCBI Taxonomy" id="1576542"/>
    <lineage>
        <taxon>Eukaryota</taxon>
        <taxon>Fungi</taxon>
        <taxon>Dikarya</taxon>
        <taxon>Ascomycota</taxon>
        <taxon>Pezizomycotina</taxon>
        <taxon>Sordariomycetes</taxon>
        <taxon>Hypocreomycetidae</taxon>
        <taxon>Hypocreales</taxon>
        <taxon>Nectriaceae</taxon>
        <taxon>Thelonectria</taxon>
    </lineage>
</organism>
<dbReference type="Pfam" id="PF11905">
    <property type="entry name" value="DUF3425"/>
    <property type="match status" value="1"/>
</dbReference>
<dbReference type="PANTHER" id="PTHR37012">
    <property type="entry name" value="B-ZIP TRANSCRIPTION FACTOR (EUROFUNG)-RELATED"/>
    <property type="match status" value="1"/>
</dbReference>
<evidence type="ECO:0000313" key="1">
    <source>
        <dbReference type="EMBL" id="KAH6889853.1"/>
    </source>
</evidence>
<dbReference type="AlphaFoldDB" id="A0A9P8W744"/>
<dbReference type="OrthoDB" id="2985014at2759"/>
<protein>
    <submittedName>
        <fullName evidence="1">Uncharacterized protein</fullName>
    </submittedName>
</protein>
<evidence type="ECO:0000313" key="2">
    <source>
        <dbReference type="Proteomes" id="UP000777438"/>
    </source>
</evidence>
<accession>A0A9P8W744</accession>
<dbReference type="Proteomes" id="UP000777438">
    <property type="component" value="Unassembled WGS sequence"/>
</dbReference>
<dbReference type="PANTHER" id="PTHR37012:SF6">
    <property type="entry name" value="BZIP TRANSCRIPTION FACTOR"/>
    <property type="match status" value="1"/>
</dbReference>
<dbReference type="InterPro" id="IPR021833">
    <property type="entry name" value="DUF3425"/>
</dbReference>
<name>A0A9P8W744_9HYPO</name>